<accession>A0A392QPE9</accession>
<name>A0A392QPE9_9FABA</name>
<dbReference type="Pfam" id="PF00646">
    <property type="entry name" value="F-box"/>
    <property type="match status" value="1"/>
</dbReference>
<reference evidence="2 3" key="1">
    <citation type="journal article" date="2018" name="Front. Plant Sci.">
        <title>Red Clover (Trifolium pratense) and Zigzag Clover (T. medium) - A Picture of Genomic Similarities and Differences.</title>
        <authorList>
            <person name="Dluhosova J."/>
            <person name="Istvanek J."/>
            <person name="Nedelnik J."/>
            <person name="Repkova J."/>
        </authorList>
    </citation>
    <scope>NUCLEOTIDE SEQUENCE [LARGE SCALE GENOMIC DNA]</scope>
    <source>
        <strain evidence="3">cv. 10/8</strain>
        <tissue evidence="2">Leaf</tissue>
    </source>
</reference>
<dbReference type="Proteomes" id="UP000265520">
    <property type="component" value="Unassembled WGS sequence"/>
</dbReference>
<dbReference type="Gene3D" id="1.20.1280.50">
    <property type="match status" value="1"/>
</dbReference>
<evidence type="ECO:0000313" key="2">
    <source>
        <dbReference type="EMBL" id="MCI26118.1"/>
    </source>
</evidence>
<dbReference type="SMART" id="SM00256">
    <property type="entry name" value="FBOX"/>
    <property type="match status" value="1"/>
</dbReference>
<keyword evidence="3" id="KW-1185">Reference proteome</keyword>
<dbReference type="PROSITE" id="PS50181">
    <property type="entry name" value="FBOX"/>
    <property type="match status" value="1"/>
</dbReference>
<dbReference type="PANTHER" id="PTHR31672:SF13">
    <property type="entry name" value="F-BOX PROTEIN CPR30-LIKE"/>
    <property type="match status" value="1"/>
</dbReference>
<feature type="domain" description="F-box" evidence="1">
    <location>
        <begin position="1"/>
        <end position="47"/>
    </location>
</feature>
<proteinExistence type="predicted"/>
<dbReference type="InterPro" id="IPR001810">
    <property type="entry name" value="F-box_dom"/>
</dbReference>
<dbReference type="PANTHER" id="PTHR31672">
    <property type="entry name" value="BNACNNG10540D PROTEIN"/>
    <property type="match status" value="1"/>
</dbReference>
<comment type="caution">
    <text evidence="2">The sequence shown here is derived from an EMBL/GenBank/DDBJ whole genome shotgun (WGS) entry which is preliminary data.</text>
</comment>
<dbReference type="EMBL" id="LXQA010151400">
    <property type="protein sequence ID" value="MCI26118.1"/>
    <property type="molecule type" value="Genomic_DNA"/>
</dbReference>
<feature type="non-terminal residue" evidence="2">
    <location>
        <position position="1"/>
    </location>
</feature>
<sequence length="82" mass="9363">PTSLMVLLDELIADILSRLPVKTLMQIKCVCKSWKTLISDDPSFAKLHLQRSPRSTHLLLLPAWNRPDEDFDCSVLPFPSFL</sequence>
<dbReference type="SUPFAM" id="SSF81383">
    <property type="entry name" value="F-box domain"/>
    <property type="match status" value="1"/>
</dbReference>
<dbReference type="InterPro" id="IPR050796">
    <property type="entry name" value="SCF_F-box_component"/>
</dbReference>
<evidence type="ECO:0000259" key="1">
    <source>
        <dbReference type="PROSITE" id="PS50181"/>
    </source>
</evidence>
<protein>
    <submittedName>
        <fullName evidence="2">F-box/kelch-repeat protein</fullName>
    </submittedName>
</protein>
<organism evidence="2 3">
    <name type="scientific">Trifolium medium</name>
    <dbReference type="NCBI Taxonomy" id="97028"/>
    <lineage>
        <taxon>Eukaryota</taxon>
        <taxon>Viridiplantae</taxon>
        <taxon>Streptophyta</taxon>
        <taxon>Embryophyta</taxon>
        <taxon>Tracheophyta</taxon>
        <taxon>Spermatophyta</taxon>
        <taxon>Magnoliopsida</taxon>
        <taxon>eudicotyledons</taxon>
        <taxon>Gunneridae</taxon>
        <taxon>Pentapetalae</taxon>
        <taxon>rosids</taxon>
        <taxon>fabids</taxon>
        <taxon>Fabales</taxon>
        <taxon>Fabaceae</taxon>
        <taxon>Papilionoideae</taxon>
        <taxon>50 kb inversion clade</taxon>
        <taxon>NPAAA clade</taxon>
        <taxon>Hologalegina</taxon>
        <taxon>IRL clade</taxon>
        <taxon>Trifolieae</taxon>
        <taxon>Trifolium</taxon>
    </lineage>
</organism>
<dbReference type="InterPro" id="IPR036047">
    <property type="entry name" value="F-box-like_dom_sf"/>
</dbReference>
<evidence type="ECO:0000313" key="3">
    <source>
        <dbReference type="Proteomes" id="UP000265520"/>
    </source>
</evidence>
<dbReference type="AlphaFoldDB" id="A0A392QPE9"/>